<dbReference type="CDD" id="cd07377">
    <property type="entry name" value="WHTH_GntR"/>
    <property type="match status" value="1"/>
</dbReference>
<dbReference type="SMART" id="SM00895">
    <property type="entry name" value="FCD"/>
    <property type="match status" value="1"/>
</dbReference>
<dbReference type="Gene3D" id="1.20.120.530">
    <property type="entry name" value="GntR ligand-binding domain-like"/>
    <property type="match status" value="1"/>
</dbReference>
<dbReference type="Gene3D" id="1.10.10.10">
    <property type="entry name" value="Winged helix-like DNA-binding domain superfamily/Winged helix DNA-binding domain"/>
    <property type="match status" value="1"/>
</dbReference>
<dbReference type="AlphaFoldDB" id="A0A4S5BM97"/>
<gene>
    <name evidence="6" type="ORF">E8K88_09425</name>
</gene>
<keyword evidence="3" id="KW-0804">Transcription</keyword>
<dbReference type="Proteomes" id="UP000306236">
    <property type="component" value="Unassembled WGS sequence"/>
</dbReference>
<keyword evidence="2" id="KW-0238">DNA-binding</keyword>
<dbReference type="SUPFAM" id="SSF46785">
    <property type="entry name" value="Winged helix' DNA-binding domain"/>
    <property type="match status" value="1"/>
</dbReference>
<evidence type="ECO:0000256" key="4">
    <source>
        <dbReference type="SAM" id="MobiDB-lite"/>
    </source>
</evidence>
<evidence type="ECO:0000256" key="3">
    <source>
        <dbReference type="ARBA" id="ARBA00023163"/>
    </source>
</evidence>
<dbReference type="PANTHER" id="PTHR43537">
    <property type="entry name" value="TRANSCRIPTIONAL REGULATOR, GNTR FAMILY"/>
    <property type="match status" value="1"/>
</dbReference>
<name>A0A4S5BM97_9BURK</name>
<dbReference type="PROSITE" id="PS50949">
    <property type="entry name" value="HTH_GNTR"/>
    <property type="match status" value="1"/>
</dbReference>
<dbReference type="PRINTS" id="PR00035">
    <property type="entry name" value="HTHGNTR"/>
</dbReference>
<comment type="caution">
    <text evidence="6">The sequence shown here is derived from an EMBL/GenBank/DDBJ whole genome shotgun (WGS) entry which is preliminary data.</text>
</comment>
<dbReference type="InterPro" id="IPR036390">
    <property type="entry name" value="WH_DNA-bd_sf"/>
</dbReference>
<accession>A0A4S5BM97</accession>
<keyword evidence="1" id="KW-0805">Transcription regulation</keyword>
<dbReference type="GO" id="GO:0003677">
    <property type="term" value="F:DNA binding"/>
    <property type="evidence" value="ECO:0007669"/>
    <property type="project" value="UniProtKB-KW"/>
</dbReference>
<evidence type="ECO:0000313" key="6">
    <source>
        <dbReference type="EMBL" id="THJ33490.1"/>
    </source>
</evidence>
<dbReference type="OrthoDB" id="5450856at2"/>
<evidence type="ECO:0000313" key="7">
    <source>
        <dbReference type="Proteomes" id="UP000306236"/>
    </source>
</evidence>
<feature type="region of interest" description="Disordered" evidence="4">
    <location>
        <begin position="35"/>
        <end position="57"/>
    </location>
</feature>
<organism evidence="6 7">
    <name type="scientific">Lampropedia aestuarii</name>
    <dbReference type="NCBI Taxonomy" id="2562762"/>
    <lineage>
        <taxon>Bacteria</taxon>
        <taxon>Pseudomonadati</taxon>
        <taxon>Pseudomonadota</taxon>
        <taxon>Betaproteobacteria</taxon>
        <taxon>Burkholderiales</taxon>
        <taxon>Comamonadaceae</taxon>
        <taxon>Lampropedia</taxon>
    </lineage>
</organism>
<dbReference type="InterPro" id="IPR000524">
    <property type="entry name" value="Tscrpt_reg_HTH_GntR"/>
</dbReference>
<dbReference type="GO" id="GO:0003700">
    <property type="term" value="F:DNA-binding transcription factor activity"/>
    <property type="evidence" value="ECO:0007669"/>
    <property type="project" value="InterPro"/>
</dbReference>
<dbReference type="InterPro" id="IPR008920">
    <property type="entry name" value="TF_FadR/GntR_C"/>
</dbReference>
<protein>
    <submittedName>
        <fullName evidence="6">FadR family transcriptional regulator</fullName>
    </submittedName>
</protein>
<evidence type="ECO:0000256" key="2">
    <source>
        <dbReference type="ARBA" id="ARBA00023125"/>
    </source>
</evidence>
<dbReference type="Pfam" id="PF07729">
    <property type="entry name" value="FCD"/>
    <property type="match status" value="1"/>
</dbReference>
<dbReference type="EMBL" id="SSWX01000010">
    <property type="protein sequence ID" value="THJ33490.1"/>
    <property type="molecule type" value="Genomic_DNA"/>
</dbReference>
<dbReference type="SUPFAM" id="SSF48008">
    <property type="entry name" value="GntR ligand-binding domain-like"/>
    <property type="match status" value="1"/>
</dbReference>
<proteinExistence type="predicted"/>
<dbReference type="Pfam" id="PF00392">
    <property type="entry name" value="GntR"/>
    <property type="match status" value="1"/>
</dbReference>
<dbReference type="InterPro" id="IPR036388">
    <property type="entry name" value="WH-like_DNA-bd_sf"/>
</dbReference>
<dbReference type="SMART" id="SM00345">
    <property type="entry name" value="HTH_GNTR"/>
    <property type="match status" value="1"/>
</dbReference>
<sequence>MPWCKTQASASQIPHIGLTPSHKVHLSDIMTNITKRPTMHKHPTDPPSTETERHSGSGLFKRIRSAPAYKVVAEEIERLIMSAELKPGDPLPTEQELSESFGVNRSTVREAIRLIEQEGMLERREGRRLFVCLPGLFDLASRATRVLMLQQTTFQELWDTAITLEPLAARLAAQNAQAEDIARLQANIEATAAMTLPHAQPESELAALVALDVEFHALVGAASHNRPLMLAREPISLLYKPTLLRIYAQIPQSKSRVLSAHRHITQGLSQGNAEVAVEWMHKHMVDFQRGFQMAGLDMRAPIQFEL</sequence>
<keyword evidence="7" id="KW-1185">Reference proteome</keyword>
<dbReference type="PANTHER" id="PTHR43537:SF5">
    <property type="entry name" value="UXU OPERON TRANSCRIPTIONAL REGULATOR"/>
    <property type="match status" value="1"/>
</dbReference>
<reference evidence="6 7" key="1">
    <citation type="submission" date="2019-04" db="EMBL/GenBank/DDBJ databases">
        <title>Lampropedia sp YIM MLB12 draf genome.</title>
        <authorList>
            <person name="Wang Y.-X."/>
        </authorList>
    </citation>
    <scope>NUCLEOTIDE SEQUENCE [LARGE SCALE GENOMIC DNA]</scope>
    <source>
        <strain evidence="6 7">YIM MLB12</strain>
    </source>
</reference>
<dbReference type="InterPro" id="IPR011711">
    <property type="entry name" value="GntR_C"/>
</dbReference>
<evidence type="ECO:0000256" key="1">
    <source>
        <dbReference type="ARBA" id="ARBA00023015"/>
    </source>
</evidence>
<evidence type="ECO:0000259" key="5">
    <source>
        <dbReference type="PROSITE" id="PS50949"/>
    </source>
</evidence>
<feature type="domain" description="HTH gntR-type" evidence="5">
    <location>
        <begin position="66"/>
        <end position="134"/>
    </location>
</feature>